<reference evidence="3" key="2">
    <citation type="submission" date="2021-04" db="EMBL/GenBank/DDBJ databases">
        <authorList>
            <person name="Gilroy R."/>
        </authorList>
    </citation>
    <scope>NUCLEOTIDE SEQUENCE</scope>
    <source>
        <strain evidence="3">1345</strain>
    </source>
</reference>
<dbReference type="SUPFAM" id="SSF47413">
    <property type="entry name" value="lambda repressor-like DNA-binding domains"/>
    <property type="match status" value="1"/>
</dbReference>
<protein>
    <submittedName>
        <fullName evidence="3">Helix-turn-helix domain-containing protein</fullName>
    </submittedName>
</protein>
<gene>
    <name evidence="3" type="ORF">H9729_01500</name>
</gene>
<dbReference type="GO" id="GO:0005829">
    <property type="term" value="C:cytosol"/>
    <property type="evidence" value="ECO:0007669"/>
    <property type="project" value="TreeGrafter"/>
</dbReference>
<keyword evidence="1" id="KW-0238">DNA-binding</keyword>
<evidence type="ECO:0000256" key="1">
    <source>
        <dbReference type="ARBA" id="ARBA00023125"/>
    </source>
</evidence>
<dbReference type="CDD" id="cd00093">
    <property type="entry name" value="HTH_XRE"/>
    <property type="match status" value="1"/>
</dbReference>
<dbReference type="AlphaFoldDB" id="A0A9D1ZVP6"/>
<dbReference type="GO" id="GO:0003677">
    <property type="term" value="F:DNA binding"/>
    <property type="evidence" value="ECO:0007669"/>
    <property type="project" value="UniProtKB-KW"/>
</dbReference>
<evidence type="ECO:0000313" key="3">
    <source>
        <dbReference type="EMBL" id="HIY96343.1"/>
    </source>
</evidence>
<comment type="caution">
    <text evidence="3">The sequence shown here is derived from an EMBL/GenBank/DDBJ whole genome shotgun (WGS) entry which is preliminary data.</text>
</comment>
<evidence type="ECO:0000259" key="2">
    <source>
        <dbReference type="PROSITE" id="PS50943"/>
    </source>
</evidence>
<dbReference type="PROSITE" id="PS50943">
    <property type="entry name" value="HTH_CROC1"/>
    <property type="match status" value="1"/>
</dbReference>
<proteinExistence type="predicted"/>
<dbReference type="GO" id="GO:0003700">
    <property type="term" value="F:DNA-binding transcription factor activity"/>
    <property type="evidence" value="ECO:0007669"/>
    <property type="project" value="TreeGrafter"/>
</dbReference>
<accession>A0A9D1ZVP6</accession>
<dbReference type="Pfam" id="PF01381">
    <property type="entry name" value="HTH_3"/>
    <property type="match status" value="1"/>
</dbReference>
<sequence>MLIEEIQARLRDAIKNSGLSQKEVARRVGVNPSTVSKYVRMEKSPSLDTFATLCRVLGISSDRILGLDFLPDSVAVH</sequence>
<dbReference type="EMBL" id="DXCQ01000018">
    <property type="protein sequence ID" value="HIY96343.1"/>
    <property type="molecule type" value="Genomic_DNA"/>
</dbReference>
<dbReference type="Gene3D" id="1.10.260.40">
    <property type="entry name" value="lambda repressor-like DNA-binding domains"/>
    <property type="match status" value="1"/>
</dbReference>
<dbReference type="InterPro" id="IPR050807">
    <property type="entry name" value="TransReg_Diox_bact_type"/>
</dbReference>
<dbReference type="InterPro" id="IPR010982">
    <property type="entry name" value="Lambda_DNA-bd_dom_sf"/>
</dbReference>
<dbReference type="InterPro" id="IPR001387">
    <property type="entry name" value="Cro/C1-type_HTH"/>
</dbReference>
<dbReference type="PANTHER" id="PTHR46797:SF1">
    <property type="entry name" value="METHYLPHOSPHONATE SYNTHASE"/>
    <property type="match status" value="1"/>
</dbReference>
<dbReference type="SMART" id="SM00530">
    <property type="entry name" value="HTH_XRE"/>
    <property type="match status" value="1"/>
</dbReference>
<evidence type="ECO:0000313" key="4">
    <source>
        <dbReference type="Proteomes" id="UP000886750"/>
    </source>
</evidence>
<dbReference type="PANTHER" id="PTHR46797">
    <property type="entry name" value="HTH-TYPE TRANSCRIPTIONAL REGULATOR"/>
    <property type="match status" value="1"/>
</dbReference>
<organism evidence="3 4">
    <name type="scientific">Candidatus Borkfalkia excrementigallinarum</name>
    <dbReference type="NCBI Taxonomy" id="2838506"/>
    <lineage>
        <taxon>Bacteria</taxon>
        <taxon>Bacillati</taxon>
        <taxon>Bacillota</taxon>
        <taxon>Clostridia</taxon>
        <taxon>Christensenellales</taxon>
        <taxon>Christensenellaceae</taxon>
        <taxon>Candidatus Borkfalkia</taxon>
    </lineage>
</organism>
<dbReference type="Proteomes" id="UP000886750">
    <property type="component" value="Unassembled WGS sequence"/>
</dbReference>
<feature type="domain" description="HTH cro/C1-type" evidence="2">
    <location>
        <begin position="10"/>
        <end position="64"/>
    </location>
</feature>
<reference evidence="3" key="1">
    <citation type="journal article" date="2021" name="PeerJ">
        <title>Extensive microbial diversity within the chicken gut microbiome revealed by metagenomics and culture.</title>
        <authorList>
            <person name="Gilroy R."/>
            <person name="Ravi A."/>
            <person name="Getino M."/>
            <person name="Pursley I."/>
            <person name="Horton D.L."/>
            <person name="Alikhan N.F."/>
            <person name="Baker D."/>
            <person name="Gharbi K."/>
            <person name="Hall N."/>
            <person name="Watson M."/>
            <person name="Adriaenssens E.M."/>
            <person name="Foster-Nyarko E."/>
            <person name="Jarju S."/>
            <person name="Secka A."/>
            <person name="Antonio M."/>
            <person name="Oren A."/>
            <person name="Chaudhuri R.R."/>
            <person name="La Ragione R."/>
            <person name="Hildebrand F."/>
            <person name="Pallen M.J."/>
        </authorList>
    </citation>
    <scope>NUCLEOTIDE SEQUENCE</scope>
    <source>
        <strain evidence="3">1345</strain>
    </source>
</reference>
<name>A0A9D1ZVP6_9FIRM</name>